<gene>
    <name evidence="1" type="ORF">RPERSI_LOCUS16508</name>
</gene>
<sequence>ISHAIKWYICIGYDITEESDIVAAAYNLSGICLANIKPNQNQEKNKSLVAKNKGEKNYMLKLLQGYLIASLCNNELYHPEPKTSTYTKPQS</sequence>
<evidence type="ECO:0000313" key="2">
    <source>
        <dbReference type="Proteomes" id="UP000789920"/>
    </source>
</evidence>
<name>A0ACA9R0W1_9GLOM</name>
<accession>A0ACA9R0W1</accession>
<dbReference type="EMBL" id="CAJVQC010040917">
    <property type="protein sequence ID" value="CAG8771887.1"/>
    <property type="molecule type" value="Genomic_DNA"/>
</dbReference>
<evidence type="ECO:0000313" key="1">
    <source>
        <dbReference type="EMBL" id="CAG8771887.1"/>
    </source>
</evidence>
<protein>
    <submittedName>
        <fullName evidence="1">1511_t:CDS:1</fullName>
    </submittedName>
</protein>
<comment type="caution">
    <text evidence="1">The sequence shown here is derived from an EMBL/GenBank/DDBJ whole genome shotgun (WGS) entry which is preliminary data.</text>
</comment>
<dbReference type="Proteomes" id="UP000789920">
    <property type="component" value="Unassembled WGS sequence"/>
</dbReference>
<keyword evidence="2" id="KW-1185">Reference proteome</keyword>
<organism evidence="1 2">
    <name type="scientific">Racocetra persica</name>
    <dbReference type="NCBI Taxonomy" id="160502"/>
    <lineage>
        <taxon>Eukaryota</taxon>
        <taxon>Fungi</taxon>
        <taxon>Fungi incertae sedis</taxon>
        <taxon>Mucoromycota</taxon>
        <taxon>Glomeromycotina</taxon>
        <taxon>Glomeromycetes</taxon>
        <taxon>Diversisporales</taxon>
        <taxon>Gigasporaceae</taxon>
        <taxon>Racocetra</taxon>
    </lineage>
</organism>
<reference evidence="1" key="1">
    <citation type="submission" date="2021-06" db="EMBL/GenBank/DDBJ databases">
        <authorList>
            <person name="Kallberg Y."/>
            <person name="Tangrot J."/>
            <person name="Rosling A."/>
        </authorList>
    </citation>
    <scope>NUCLEOTIDE SEQUENCE</scope>
    <source>
        <strain evidence="1">MA461A</strain>
    </source>
</reference>
<feature type="non-terminal residue" evidence="1">
    <location>
        <position position="1"/>
    </location>
</feature>
<proteinExistence type="predicted"/>
<feature type="non-terminal residue" evidence="1">
    <location>
        <position position="91"/>
    </location>
</feature>